<dbReference type="AlphaFoldDB" id="A0A0C3DM63"/>
<proteinExistence type="predicted"/>
<dbReference type="STRING" id="1036808.A0A0C3DM63"/>
<name>A0A0C3DM63_9AGAM</name>
<keyword evidence="2" id="KW-1185">Reference proteome</keyword>
<dbReference type="InParanoid" id="A0A0C3DM63"/>
<evidence type="ECO:0000313" key="2">
    <source>
        <dbReference type="Proteomes" id="UP000053989"/>
    </source>
</evidence>
<protein>
    <submittedName>
        <fullName evidence="1">Uncharacterized protein</fullName>
    </submittedName>
</protein>
<gene>
    <name evidence="1" type="ORF">SCLCIDRAFT_121126</name>
</gene>
<feature type="non-terminal residue" evidence="1">
    <location>
        <position position="1"/>
    </location>
</feature>
<reference evidence="1 2" key="1">
    <citation type="submission" date="2014-04" db="EMBL/GenBank/DDBJ databases">
        <authorList>
            <consortium name="DOE Joint Genome Institute"/>
            <person name="Kuo A."/>
            <person name="Kohler A."/>
            <person name="Nagy L.G."/>
            <person name="Floudas D."/>
            <person name="Copeland A."/>
            <person name="Barry K.W."/>
            <person name="Cichocki N."/>
            <person name="Veneault-Fourrey C."/>
            <person name="LaButti K."/>
            <person name="Lindquist E.A."/>
            <person name="Lipzen A."/>
            <person name="Lundell T."/>
            <person name="Morin E."/>
            <person name="Murat C."/>
            <person name="Sun H."/>
            <person name="Tunlid A."/>
            <person name="Henrissat B."/>
            <person name="Grigoriev I.V."/>
            <person name="Hibbett D.S."/>
            <person name="Martin F."/>
            <person name="Nordberg H.P."/>
            <person name="Cantor M.N."/>
            <person name="Hua S.X."/>
        </authorList>
    </citation>
    <scope>NUCLEOTIDE SEQUENCE [LARGE SCALE GENOMIC DNA]</scope>
    <source>
        <strain evidence="1 2">Foug A</strain>
    </source>
</reference>
<dbReference type="HOGENOM" id="CLU_018552_1_3_1"/>
<evidence type="ECO:0000313" key="1">
    <source>
        <dbReference type="EMBL" id="KIM61755.1"/>
    </source>
</evidence>
<dbReference type="Proteomes" id="UP000053989">
    <property type="component" value="Unassembled WGS sequence"/>
</dbReference>
<accession>A0A0C3DM63</accession>
<sequence length="164" mass="18446">QLHLLEHFSEFCPHLFHKKLCVDSNVFNCILDQLSDHAIFQSKSNNLQLPVAVQLAIFLNHTGHYGNVISPEDIAQWASVSVSSAINCMHWVMVAILNQHNKFIGIPYTTSKDAKEGREYVEEHTCPGWKNGIFTVDGLTINLFEKLSQPCDPTEPHTPLEAPP</sequence>
<dbReference type="OrthoDB" id="2687688at2759"/>
<organism evidence="1 2">
    <name type="scientific">Scleroderma citrinum Foug A</name>
    <dbReference type="NCBI Taxonomy" id="1036808"/>
    <lineage>
        <taxon>Eukaryota</taxon>
        <taxon>Fungi</taxon>
        <taxon>Dikarya</taxon>
        <taxon>Basidiomycota</taxon>
        <taxon>Agaricomycotina</taxon>
        <taxon>Agaricomycetes</taxon>
        <taxon>Agaricomycetidae</taxon>
        <taxon>Boletales</taxon>
        <taxon>Sclerodermatineae</taxon>
        <taxon>Sclerodermataceae</taxon>
        <taxon>Scleroderma</taxon>
    </lineage>
</organism>
<reference evidence="2" key="2">
    <citation type="submission" date="2015-01" db="EMBL/GenBank/DDBJ databases">
        <title>Evolutionary Origins and Diversification of the Mycorrhizal Mutualists.</title>
        <authorList>
            <consortium name="DOE Joint Genome Institute"/>
            <consortium name="Mycorrhizal Genomics Consortium"/>
            <person name="Kohler A."/>
            <person name="Kuo A."/>
            <person name="Nagy L.G."/>
            <person name="Floudas D."/>
            <person name="Copeland A."/>
            <person name="Barry K.W."/>
            <person name="Cichocki N."/>
            <person name="Veneault-Fourrey C."/>
            <person name="LaButti K."/>
            <person name="Lindquist E.A."/>
            <person name="Lipzen A."/>
            <person name="Lundell T."/>
            <person name="Morin E."/>
            <person name="Murat C."/>
            <person name="Riley R."/>
            <person name="Ohm R."/>
            <person name="Sun H."/>
            <person name="Tunlid A."/>
            <person name="Henrissat B."/>
            <person name="Grigoriev I.V."/>
            <person name="Hibbett D.S."/>
            <person name="Martin F."/>
        </authorList>
    </citation>
    <scope>NUCLEOTIDE SEQUENCE [LARGE SCALE GENOMIC DNA]</scope>
    <source>
        <strain evidence="2">Foug A</strain>
    </source>
</reference>
<dbReference type="EMBL" id="KN822048">
    <property type="protein sequence ID" value="KIM61755.1"/>
    <property type="molecule type" value="Genomic_DNA"/>
</dbReference>